<feature type="domain" description="Integrase catalytic" evidence="3">
    <location>
        <begin position="597"/>
        <end position="761"/>
    </location>
</feature>
<feature type="compositionally biased region" description="Pro residues" evidence="2">
    <location>
        <begin position="855"/>
        <end position="872"/>
    </location>
</feature>
<feature type="compositionally biased region" description="Low complexity" evidence="2">
    <location>
        <begin position="889"/>
        <end position="905"/>
    </location>
</feature>
<dbReference type="GO" id="GO:0004190">
    <property type="term" value="F:aspartic-type endopeptidase activity"/>
    <property type="evidence" value="ECO:0007669"/>
    <property type="project" value="UniProtKB-KW"/>
</dbReference>
<sequence>MGEKESSSADKNSVMESSSPLFIHSSDHPGLLLVSKKLNGDNYATWQRSMVIALTAKNKIGFVDGSIERPSSTKKSDEHTLWDRCDKMVLSWLLNSVDSDLADSVVYAATAREIWQDFEDRFSQGNAPRIFQIQKMIVSHTQGTMSVSLYYTKLKALWDELASYNLSPTCSCGGMKTYNEQKDRDHIMQFLMGLNDSYNAVRGQILLMNPLPSVRKAYSLVTQEEKQREIGSSTTEHFSIAAAVRNTKSNNFSQNRSRGHDTNGNPLHCSYCDRDYHTVETCHKLHGYPPGHKLHRGDRNAASSTGGNSGNNRISGRNYGGNSSTRQTPTAHQVDANSSSVQQASQLPSTSPSGPMTMGQASNLESVLSGLTDEQCKQLTAAMVKFSTPSSSDNSTAFANAAGLFNPSLPSINSIFSHPWILDSGATDHITSDSSCFVDKNPSHVPSVNLPTGSSVPIDSTGTILFNKDITLTDVLHVPSFHLNLLSASKITKSLRCCIILFPDFCVLQDLATGKMIGWGKQSGGLYYMSPLSPSPISCHIPPSSHLWHQRLGHPSPARLQLLHKLFPFISVPFDNNCDVCPMAKQTRIPFPSSNITSKFPFQLLHCDIWGPHRIKSHCGARFFLTIVDDFSRCTWLFLMNQKSDTQYLLKNFIAFVQTQFTLSIKTIRSDNGSEFLSMQPFFLSHGIEFQRSCVYTPQQNGVVERKHRHILNIARALRFQSNIPLHFWGDCVLTAVYIINRLPTPLLSNKSPFELLYNRLPTLSHLRVFGCLGYATVVHPSHKFDSRTHRCVFIGYPTGQKGYKLYDMDHNKFLVSRDVHFFENIFPYQTHSPTPSSVLPLPQTDFPPSSGPAEPMPMPHNQPAPSTPVEPPSSTTSNPAPTPLELGSSSQPDTTSPTPATDLLPFPPNPIAPLRISTRAKHAPAWHHDYHLSHAIVSPGQSSEPMSIPTGTKYPLSTFLSYSNFSPSHRSFLAHISGHIEPATYDQAVSDPQWCAAMQAELNALALNNTWSLVPLPTGYKPIGCKWVYRIKYNSDGTIERYKARLVAKGYTQVEGVDYLETFSPTAKLTTLRCLLAIAASRNWFLHQLDVQNAFLHGDLDEEVYMVPPPGLRRQGENLVCRLNKSLYGLKQASRNWFSKFSTAIQNAGFRQSKADYSLFTKVKGTSFVGVLIYVDDILVTGNDAQEIQLLKDSLLRQFRIKDLGNLKYFLGIEVARSRKGIFMSQRKYALDILQDAGLLGARPETFPMEQNLKLSPTEGDLLNDPTRYRRLVGKLIYLTVTRPDLVYSVQILSQFMHQPRKPHLDAALRILRFVKGTPGQGLLFPSSSNLKLKAFCDSDWAGCPTTRRSVTGYCIFLGDSLVSWKSKKQTNVSRSSAKAEYRAMATTCLELTWLRYILQDLQVTQDEPAPLHCDNQAALYIAANPVFHERTKHIEIDCHIVREKLLAGIISTSHVPSRAQLADIFTKALGRNNFQLMSSKLGLHNIHSPT</sequence>
<dbReference type="Pfam" id="PF07727">
    <property type="entry name" value="RVT_2"/>
    <property type="match status" value="1"/>
</dbReference>
<feature type="region of interest" description="Disordered" evidence="2">
    <location>
        <begin position="288"/>
        <end position="360"/>
    </location>
</feature>
<dbReference type="InterPro" id="IPR054722">
    <property type="entry name" value="PolX-like_BBD"/>
</dbReference>
<dbReference type="SUPFAM" id="SSF56672">
    <property type="entry name" value="DNA/RNA polymerases"/>
    <property type="match status" value="1"/>
</dbReference>
<dbReference type="Pfam" id="PF00665">
    <property type="entry name" value="rve"/>
    <property type="match status" value="1"/>
</dbReference>
<dbReference type="GO" id="GO:0003676">
    <property type="term" value="F:nucleic acid binding"/>
    <property type="evidence" value="ECO:0007669"/>
    <property type="project" value="InterPro"/>
</dbReference>
<dbReference type="GO" id="GO:0016301">
    <property type="term" value="F:kinase activity"/>
    <property type="evidence" value="ECO:0007669"/>
    <property type="project" value="UniProtKB-KW"/>
</dbReference>
<dbReference type="SUPFAM" id="SSF53098">
    <property type="entry name" value="Ribonuclease H-like"/>
    <property type="match status" value="1"/>
</dbReference>
<accession>A0A4Y1QPA0</accession>
<dbReference type="InterPro" id="IPR013103">
    <property type="entry name" value="RVT_2"/>
</dbReference>
<evidence type="ECO:0000313" key="4">
    <source>
        <dbReference type="EMBL" id="BBG93649.1"/>
    </source>
</evidence>
<dbReference type="InterPro" id="IPR029472">
    <property type="entry name" value="Copia-like_N"/>
</dbReference>
<dbReference type="InterPro" id="IPR025724">
    <property type="entry name" value="GAG-pre-integrase_dom"/>
</dbReference>
<feature type="compositionally biased region" description="Polar residues" evidence="2">
    <location>
        <begin position="325"/>
        <end position="360"/>
    </location>
</feature>
<dbReference type="InterPro" id="IPR036397">
    <property type="entry name" value="RNaseH_sf"/>
</dbReference>
<keyword evidence="4" id="KW-0808">Transferase</keyword>
<dbReference type="EMBL" id="AP019297">
    <property type="protein sequence ID" value="BBG93649.1"/>
    <property type="molecule type" value="Genomic_DNA"/>
</dbReference>
<dbReference type="Pfam" id="PF13976">
    <property type="entry name" value="gag_pre-integrs"/>
    <property type="match status" value="1"/>
</dbReference>
<dbReference type="Gene3D" id="3.30.420.10">
    <property type="entry name" value="Ribonuclease H-like superfamily/Ribonuclease H"/>
    <property type="match status" value="1"/>
</dbReference>
<gene>
    <name evidence="4" type="ORF">Prudu_001728</name>
</gene>
<dbReference type="PROSITE" id="PS50994">
    <property type="entry name" value="INTEGRASE"/>
    <property type="match status" value="1"/>
</dbReference>
<name>A0A4Y1QPA0_PRUDU</name>
<dbReference type="PANTHER" id="PTHR11439">
    <property type="entry name" value="GAG-POL-RELATED RETROTRANSPOSON"/>
    <property type="match status" value="1"/>
</dbReference>
<dbReference type="InterPro" id="IPR057670">
    <property type="entry name" value="SH3_retrovirus"/>
</dbReference>
<protein>
    <submittedName>
        <fullName evidence="4">Wall-associated kinase 2</fullName>
    </submittedName>
</protein>
<dbReference type="CDD" id="cd09272">
    <property type="entry name" value="RNase_HI_RT_Ty1"/>
    <property type="match status" value="1"/>
</dbReference>
<dbReference type="Pfam" id="PF14244">
    <property type="entry name" value="Retrotran_gag_3"/>
    <property type="match status" value="1"/>
</dbReference>
<dbReference type="Pfam" id="PF22936">
    <property type="entry name" value="Pol_BBD"/>
    <property type="match status" value="1"/>
</dbReference>
<feature type="region of interest" description="Disordered" evidence="2">
    <location>
        <begin position="834"/>
        <end position="908"/>
    </location>
</feature>
<dbReference type="Pfam" id="PF25597">
    <property type="entry name" value="SH3_retrovirus"/>
    <property type="match status" value="1"/>
</dbReference>
<keyword evidence="1" id="KW-0645">Protease</keyword>
<dbReference type="InterPro" id="IPR043502">
    <property type="entry name" value="DNA/RNA_pol_sf"/>
</dbReference>
<proteinExistence type="predicted"/>
<organism evidence="4">
    <name type="scientific">Prunus dulcis</name>
    <name type="common">Almond</name>
    <name type="synonym">Amygdalus dulcis</name>
    <dbReference type="NCBI Taxonomy" id="3755"/>
    <lineage>
        <taxon>Eukaryota</taxon>
        <taxon>Viridiplantae</taxon>
        <taxon>Streptophyta</taxon>
        <taxon>Embryophyta</taxon>
        <taxon>Tracheophyta</taxon>
        <taxon>Spermatophyta</taxon>
        <taxon>Magnoliopsida</taxon>
        <taxon>eudicotyledons</taxon>
        <taxon>Gunneridae</taxon>
        <taxon>Pentapetalae</taxon>
        <taxon>rosids</taxon>
        <taxon>fabids</taxon>
        <taxon>Rosales</taxon>
        <taxon>Rosaceae</taxon>
        <taxon>Amygdaloideae</taxon>
        <taxon>Amygdaleae</taxon>
        <taxon>Prunus</taxon>
    </lineage>
</organism>
<keyword evidence="4" id="KW-0418">Kinase</keyword>
<evidence type="ECO:0000256" key="1">
    <source>
        <dbReference type="ARBA" id="ARBA00022750"/>
    </source>
</evidence>
<evidence type="ECO:0000259" key="3">
    <source>
        <dbReference type="PROSITE" id="PS50994"/>
    </source>
</evidence>
<reference evidence="4" key="1">
    <citation type="journal article" date="2019" name="Science">
        <title>Mutation of a bHLH transcription factor allowed almond domestication.</title>
        <authorList>
            <person name="Sanchez-Perez R."/>
            <person name="Pavan S."/>
            <person name="Mazzeo R."/>
            <person name="Moldovan C."/>
            <person name="Aiese Cigliano R."/>
            <person name="Del Cueto J."/>
            <person name="Ricciardi F."/>
            <person name="Lotti C."/>
            <person name="Ricciardi L."/>
            <person name="Dicenta F."/>
            <person name="Lopez-Marques R.L."/>
            <person name="Lindberg Moller B."/>
        </authorList>
    </citation>
    <scope>NUCLEOTIDE SEQUENCE</scope>
</reference>
<dbReference type="InterPro" id="IPR001584">
    <property type="entry name" value="Integrase_cat-core"/>
</dbReference>
<dbReference type="GO" id="GO:0015074">
    <property type="term" value="P:DNA integration"/>
    <property type="evidence" value="ECO:0007669"/>
    <property type="project" value="InterPro"/>
</dbReference>
<feature type="compositionally biased region" description="Low complexity" evidence="2">
    <location>
        <begin position="300"/>
        <end position="324"/>
    </location>
</feature>
<keyword evidence="1" id="KW-0378">Hydrolase</keyword>
<dbReference type="PANTHER" id="PTHR11439:SF487">
    <property type="entry name" value="RNA-DIRECTED DNA POLYMERASE"/>
    <property type="match status" value="1"/>
</dbReference>
<keyword evidence="1" id="KW-0064">Aspartyl protease</keyword>
<dbReference type="InterPro" id="IPR012337">
    <property type="entry name" value="RNaseH-like_sf"/>
</dbReference>
<evidence type="ECO:0000256" key="2">
    <source>
        <dbReference type="SAM" id="MobiDB-lite"/>
    </source>
</evidence>